<comment type="caution">
    <text evidence="3">The sequence shown here is derived from an EMBL/GenBank/DDBJ whole genome shotgun (WGS) entry which is preliminary data.</text>
</comment>
<evidence type="ECO:0000256" key="1">
    <source>
        <dbReference type="SAM" id="Coils"/>
    </source>
</evidence>
<keyword evidence="1" id="KW-0175">Coiled coil</keyword>
<evidence type="ECO:0000313" key="3">
    <source>
        <dbReference type="EMBL" id="KAJ6233374.1"/>
    </source>
</evidence>
<feature type="coiled-coil region" evidence="1">
    <location>
        <begin position="217"/>
        <end position="244"/>
    </location>
</feature>
<sequence length="257" mass="29968">MSKSNNSGSDNSLVDKKKSLASDLQWANNNTNENSDNSTSEGMTVIQFLLEKENEQEEEEAETKEETTKNKSKKSTNKKKRSKKKKEELSLEQKIRKDIISQWSGKEEYLILKEFEQTNQKIHRLSNEQATINEEIEIFENSLKKNTPLNFSKDHLEQRNQKKKSLQKNIDKILGSIQAQELLQEKNQNQINSLIPKSKEIENPELVKETSKKKESVQKLLDYLEEIKDKNKNIQQQILDTNSKMKSQQTYHKLEIG</sequence>
<organism evidence="3 4">
    <name type="scientific">Anaeramoeba flamelloides</name>
    <dbReference type="NCBI Taxonomy" id="1746091"/>
    <lineage>
        <taxon>Eukaryota</taxon>
        <taxon>Metamonada</taxon>
        <taxon>Anaeramoebidae</taxon>
        <taxon>Anaeramoeba</taxon>
    </lineage>
</organism>
<dbReference type="EMBL" id="JAOAOG010000277">
    <property type="protein sequence ID" value="KAJ6233374.1"/>
    <property type="molecule type" value="Genomic_DNA"/>
</dbReference>
<protein>
    <submittedName>
        <fullName evidence="3">Uncharacterized protein</fullName>
    </submittedName>
</protein>
<feature type="compositionally biased region" description="Low complexity" evidence="2">
    <location>
        <begin position="28"/>
        <end position="41"/>
    </location>
</feature>
<proteinExistence type="predicted"/>
<keyword evidence="4" id="KW-1185">Reference proteome</keyword>
<feature type="compositionally biased region" description="Basic residues" evidence="2">
    <location>
        <begin position="70"/>
        <end position="84"/>
    </location>
</feature>
<name>A0ABQ8XMQ6_9EUKA</name>
<dbReference type="Proteomes" id="UP001150062">
    <property type="component" value="Unassembled WGS sequence"/>
</dbReference>
<feature type="region of interest" description="Disordered" evidence="2">
    <location>
        <begin position="1"/>
        <end position="91"/>
    </location>
</feature>
<evidence type="ECO:0000256" key="2">
    <source>
        <dbReference type="SAM" id="MobiDB-lite"/>
    </source>
</evidence>
<feature type="coiled-coil region" evidence="1">
    <location>
        <begin position="115"/>
        <end position="142"/>
    </location>
</feature>
<evidence type="ECO:0000313" key="4">
    <source>
        <dbReference type="Proteomes" id="UP001150062"/>
    </source>
</evidence>
<reference evidence="3" key="1">
    <citation type="submission" date="2022-08" db="EMBL/GenBank/DDBJ databases">
        <title>Novel sulfate-reducing endosymbionts in the free-living metamonad Anaeramoeba.</title>
        <authorList>
            <person name="Jerlstrom-Hultqvist J."/>
            <person name="Cepicka I."/>
            <person name="Gallot-Lavallee L."/>
            <person name="Salas-Leiva D."/>
            <person name="Curtis B.A."/>
            <person name="Zahonova K."/>
            <person name="Pipaliya S."/>
            <person name="Dacks J."/>
            <person name="Roger A.J."/>
        </authorList>
    </citation>
    <scope>NUCLEOTIDE SEQUENCE</scope>
    <source>
        <strain evidence="3">Schooner1</strain>
    </source>
</reference>
<gene>
    <name evidence="3" type="ORF">M0813_30062</name>
</gene>
<accession>A0ABQ8XMQ6</accession>
<feature type="compositionally biased region" description="Acidic residues" evidence="2">
    <location>
        <begin position="54"/>
        <end position="63"/>
    </location>
</feature>
<feature type="compositionally biased region" description="Polar residues" evidence="2">
    <location>
        <begin position="1"/>
        <end position="12"/>
    </location>
</feature>